<dbReference type="PANTHER" id="PTHR30572">
    <property type="entry name" value="MEMBRANE COMPONENT OF TRANSPORTER-RELATED"/>
    <property type="match status" value="1"/>
</dbReference>
<comment type="caution">
    <text evidence="9">The sequence shown here is derived from an EMBL/GenBank/DDBJ whole genome shotgun (WGS) entry which is preliminary data.</text>
</comment>
<dbReference type="GO" id="GO:0005886">
    <property type="term" value="C:plasma membrane"/>
    <property type="evidence" value="ECO:0007669"/>
    <property type="project" value="UniProtKB-SubCell"/>
</dbReference>
<proteinExistence type="predicted"/>
<dbReference type="InterPro" id="IPR050250">
    <property type="entry name" value="Macrolide_Exporter_MacB"/>
</dbReference>
<dbReference type="Proteomes" id="UP000006073">
    <property type="component" value="Unassembled WGS sequence"/>
</dbReference>
<evidence type="ECO:0000256" key="1">
    <source>
        <dbReference type="ARBA" id="ARBA00004651"/>
    </source>
</evidence>
<feature type="transmembrane region" description="Helical" evidence="6">
    <location>
        <begin position="716"/>
        <end position="736"/>
    </location>
</feature>
<gene>
    <name evidence="9" type="ORF">A33Q_1420</name>
</gene>
<feature type="transmembrane region" description="Helical" evidence="6">
    <location>
        <begin position="272"/>
        <end position="293"/>
    </location>
</feature>
<evidence type="ECO:0000256" key="5">
    <source>
        <dbReference type="ARBA" id="ARBA00023136"/>
    </source>
</evidence>
<protein>
    <submittedName>
        <fullName evidence="9">ABC transporter permease</fullName>
    </submittedName>
</protein>
<evidence type="ECO:0000313" key="10">
    <source>
        <dbReference type="Proteomes" id="UP000006073"/>
    </source>
</evidence>
<sequence>MKRKLYAGINILGLTVAIVSFLAIALYVHHEATYDKIYSDSDRVVRFAQKFVRSGEEQVVAMTPSALVPALMEEIEEVEVATLIFDYSIFSSVLIDAGEGNREETKFAFVDENFFEIFDLELLAGAEGKLLAAPNQIVLTFSAAQRYFQKPLLAVGNTIKVDSKDYQVTGIVSDFPSNSHIDFDFLASFISTRHGKEPQWSPANYYSYAKLIPNSDREAFTSKLDQLVEKYLGEQLRSYGFEVSILYQPLTSIYLGDSQLKEMKPVSDIKNLYIFGSVAFLLIIIGIINYVNLATAESTERNKEVGLRKVLGADRPQLFGQFISESMILSLSGVIFSLLILYLLKGVFEEFSGVSMNLELLLSPLGILLVLSLMLSIGLFSGFYPALILSGMEPLRALGKKITGFASGAWLRRSLVVFQFFVSISLLLSTFIVKKQLDFMQTINLGYEREEVVALNFHYNMGEKYSALKSELERTAAVQSTSLTNSLPIFIQAGYSISPGGDNDKDLMLTGFAVDHEIVKTLNLHLLAGVEFSDQDINQTAAYEENAEMNIILNQAAIRELGWTVEESVGRKVNFNGLISNVKGVVQDFYFNSLHNQVGPLVIFIQPSEANWILAKLPKGNPKENLSKMEDVWKGVYPERPFAFRFLDEEYAQMYQREQNVSRIFQLFSGIAIFIASMGLFGLVSYVAMRRTREISIRKVLGAKATDVLKILSSDFFLLLGLSAMFSIGFGLWFSQEWLSGFAYKTDISPWIYVLAIAFVGLIALLTIGYRTTKVFLQNPAKTLKDE</sequence>
<feature type="transmembrane region" description="Helical" evidence="6">
    <location>
        <begin position="364"/>
        <end position="389"/>
    </location>
</feature>
<keyword evidence="5 6" id="KW-0472">Membrane</keyword>
<feature type="transmembrane region" description="Helical" evidence="6">
    <location>
        <begin position="7"/>
        <end position="28"/>
    </location>
</feature>
<dbReference type="InterPro" id="IPR003838">
    <property type="entry name" value="ABC3_permease_C"/>
</dbReference>
<comment type="subcellular location">
    <subcellularLocation>
        <location evidence="1">Cell membrane</location>
        <topology evidence="1">Multi-pass membrane protein</topology>
    </subcellularLocation>
</comment>
<feature type="transmembrane region" description="Helical" evidence="6">
    <location>
        <begin position="410"/>
        <end position="433"/>
    </location>
</feature>
<feature type="domain" description="MacB-like periplasmic core" evidence="8">
    <location>
        <begin position="8"/>
        <end position="226"/>
    </location>
</feature>
<dbReference type="PANTHER" id="PTHR30572:SF18">
    <property type="entry name" value="ABC-TYPE MACROLIDE FAMILY EXPORT SYSTEM PERMEASE COMPONENT 2"/>
    <property type="match status" value="1"/>
</dbReference>
<dbReference type="Pfam" id="PF12704">
    <property type="entry name" value="MacB_PCD"/>
    <property type="match status" value="1"/>
</dbReference>
<accession>S2E2P7</accession>
<dbReference type="eggNOG" id="COG0577">
    <property type="taxonomic scope" value="Bacteria"/>
</dbReference>
<evidence type="ECO:0000313" key="9">
    <source>
        <dbReference type="EMBL" id="EOZ98766.1"/>
    </source>
</evidence>
<evidence type="ECO:0000256" key="6">
    <source>
        <dbReference type="SAM" id="Phobius"/>
    </source>
</evidence>
<keyword evidence="4 6" id="KW-1133">Transmembrane helix</keyword>
<feature type="domain" description="ABC3 transporter permease C-terminal" evidence="7">
    <location>
        <begin position="667"/>
        <end position="773"/>
    </location>
</feature>
<dbReference type="AlphaFoldDB" id="S2E2P7"/>
<dbReference type="GO" id="GO:0022857">
    <property type="term" value="F:transmembrane transporter activity"/>
    <property type="evidence" value="ECO:0007669"/>
    <property type="project" value="TreeGrafter"/>
</dbReference>
<feature type="transmembrane region" description="Helical" evidence="6">
    <location>
        <begin position="748"/>
        <end position="770"/>
    </location>
</feature>
<feature type="domain" description="ABC3 transporter permease C-terminal" evidence="7">
    <location>
        <begin position="277"/>
        <end position="394"/>
    </location>
</feature>
<dbReference type="EMBL" id="ALWO02000023">
    <property type="protein sequence ID" value="EOZ98766.1"/>
    <property type="molecule type" value="Genomic_DNA"/>
</dbReference>
<keyword evidence="10" id="KW-1185">Reference proteome</keyword>
<evidence type="ECO:0000259" key="7">
    <source>
        <dbReference type="Pfam" id="PF02687"/>
    </source>
</evidence>
<dbReference type="InterPro" id="IPR025857">
    <property type="entry name" value="MacB_PCD"/>
</dbReference>
<evidence type="ECO:0000256" key="4">
    <source>
        <dbReference type="ARBA" id="ARBA00022989"/>
    </source>
</evidence>
<keyword evidence="2" id="KW-1003">Cell membrane</keyword>
<evidence type="ECO:0000256" key="2">
    <source>
        <dbReference type="ARBA" id="ARBA00022475"/>
    </source>
</evidence>
<evidence type="ECO:0000259" key="8">
    <source>
        <dbReference type="Pfam" id="PF12704"/>
    </source>
</evidence>
<evidence type="ECO:0000256" key="3">
    <source>
        <dbReference type="ARBA" id="ARBA00022692"/>
    </source>
</evidence>
<dbReference type="Pfam" id="PF02687">
    <property type="entry name" value="FtsX"/>
    <property type="match status" value="2"/>
</dbReference>
<name>S2E2P7_INDAL</name>
<keyword evidence="3 6" id="KW-0812">Transmembrane</keyword>
<reference evidence="9 10" key="1">
    <citation type="journal article" date="2013" name="Genome Announc.">
        <title>Draft Genome Sequence of Indibacter alkaliphilus Strain LW1T, Isolated from Lonar Lake, a Haloalkaline Lake in the Buldana District of Maharashtra, India.</title>
        <authorList>
            <person name="Singh A."/>
            <person name="Kumar Jangir P."/>
            <person name="Sharma R."/>
            <person name="Singh A."/>
            <person name="Kumar Pinnaka A."/>
            <person name="Shivaji S."/>
        </authorList>
    </citation>
    <scope>NUCLEOTIDE SEQUENCE [LARGE SCALE GENOMIC DNA]</scope>
    <source>
        <strain evidence="10">CCUG 57479 / KCTC 22604 / LW1</strain>
    </source>
</reference>
<feature type="transmembrane region" description="Helical" evidence="6">
    <location>
        <begin position="664"/>
        <end position="689"/>
    </location>
</feature>
<feature type="transmembrane region" description="Helical" evidence="6">
    <location>
        <begin position="318"/>
        <end position="344"/>
    </location>
</feature>
<dbReference type="STRING" id="1189612.A33Q_1420"/>
<organism evidence="9 10">
    <name type="scientific">Indibacter alkaliphilus (strain CCUG 57479 / KCTC 22604 / LW1)</name>
    <dbReference type="NCBI Taxonomy" id="1189612"/>
    <lineage>
        <taxon>Bacteria</taxon>
        <taxon>Pseudomonadati</taxon>
        <taxon>Bacteroidota</taxon>
        <taxon>Cytophagia</taxon>
        <taxon>Cytophagales</taxon>
        <taxon>Cyclobacteriaceae</taxon>
    </lineage>
</organism>